<dbReference type="Proteomes" id="UP000267077">
    <property type="component" value="Unassembled WGS sequence"/>
</dbReference>
<accession>A0A3S0PJB1</accession>
<protein>
    <submittedName>
        <fullName evidence="1">Uncharacterized protein</fullName>
    </submittedName>
</protein>
<name>A0A3S0PJB1_9GAMM</name>
<proteinExistence type="predicted"/>
<sequence>MKRLIFTSLFALFASTTTRGEDAAPPASLVAKADSCGAKTGALQEKCKPGPLEAMLSLLITKEGAAWSSFADVPGVQWSDKAPVKSAEVRQMESFYHRRGKLLLAGFGVVDMPNGKVGIDFGLVKGNEGNVGVILSGDANQVHSISLVKFYPSENYQQIIRQQLLPEDTIKLIADHCMLDGYGTSENTGKNEFYEVGLAAGFVYVEASIDDEDVSTASASSLGSTTFDFYRSRPTQRLVAMRCREL</sequence>
<dbReference type="EMBL" id="RYZR01000001">
    <property type="protein sequence ID" value="RUL67096.1"/>
    <property type="molecule type" value="Genomic_DNA"/>
</dbReference>
<dbReference type="RefSeq" id="WP_126671807.1">
    <property type="nucleotide sequence ID" value="NZ_RYZR01000001.1"/>
</dbReference>
<reference evidence="1 2" key="1">
    <citation type="submission" date="2018-12" db="EMBL/GenBank/DDBJ databases">
        <title>Dyella dinghuensis sp. nov. DHOA06 and Dyella choica sp. nov. 4M-K27, isolated from forest soil.</title>
        <authorList>
            <person name="Qiu L.-H."/>
            <person name="Gao Z.-H."/>
        </authorList>
    </citation>
    <scope>NUCLEOTIDE SEQUENCE [LARGE SCALE GENOMIC DNA]</scope>
    <source>
        <strain evidence="1 2">DHOA06</strain>
    </source>
</reference>
<dbReference type="OrthoDB" id="5953724at2"/>
<evidence type="ECO:0000313" key="1">
    <source>
        <dbReference type="EMBL" id="RUL67096.1"/>
    </source>
</evidence>
<evidence type="ECO:0000313" key="2">
    <source>
        <dbReference type="Proteomes" id="UP000267077"/>
    </source>
</evidence>
<keyword evidence="2" id="KW-1185">Reference proteome</keyword>
<organism evidence="1 2">
    <name type="scientific">Dyella dinghuensis</name>
    <dbReference type="NCBI Taxonomy" id="1920169"/>
    <lineage>
        <taxon>Bacteria</taxon>
        <taxon>Pseudomonadati</taxon>
        <taxon>Pseudomonadota</taxon>
        <taxon>Gammaproteobacteria</taxon>
        <taxon>Lysobacterales</taxon>
        <taxon>Rhodanobacteraceae</taxon>
        <taxon>Dyella</taxon>
    </lineage>
</organism>
<comment type="caution">
    <text evidence="1">The sequence shown here is derived from an EMBL/GenBank/DDBJ whole genome shotgun (WGS) entry which is preliminary data.</text>
</comment>
<dbReference type="AlphaFoldDB" id="A0A3S0PJB1"/>
<gene>
    <name evidence="1" type="ORF">EKH79_00370</name>
</gene>